<comment type="caution">
    <text evidence="2">The sequence shown here is derived from an EMBL/GenBank/DDBJ whole genome shotgun (WGS) entry which is preliminary data.</text>
</comment>
<evidence type="ECO:0000313" key="2">
    <source>
        <dbReference type="EMBL" id="GAA4282907.1"/>
    </source>
</evidence>
<evidence type="ECO:0008006" key="4">
    <source>
        <dbReference type="Google" id="ProtNLM"/>
    </source>
</evidence>
<feature type="transmembrane region" description="Helical" evidence="1">
    <location>
        <begin position="42"/>
        <end position="62"/>
    </location>
</feature>
<keyword evidence="3" id="KW-1185">Reference proteome</keyword>
<evidence type="ECO:0000313" key="3">
    <source>
        <dbReference type="Proteomes" id="UP001501586"/>
    </source>
</evidence>
<keyword evidence="1" id="KW-0472">Membrane</keyword>
<protein>
    <recommendedName>
        <fullName evidence="4">DUF304 domain-containing protein</fullName>
    </recommendedName>
</protein>
<name>A0ABP8EFZ5_9MICO</name>
<sequence>MSSPHPGSRPNTRHDRAKIVDSWIATIDSKGFLLIEASKKRIVFAQAFSCFLMLLGLVALSLGPDPVVALASVAFIVGGIYLGIVWTKKHSGTDELVFTRDGVSTPQTGKIRWEWITGAGFERALGNPAVRVLVIRLSREGVDRVLSNFGHVGPGMILGGAVTTIRKTASGGFAPVSTAFPKQRQLAELIDTLHRRYAAEDAD</sequence>
<keyword evidence="1" id="KW-0812">Transmembrane</keyword>
<evidence type="ECO:0000256" key="1">
    <source>
        <dbReference type="SAM" id="Phobius"/>
    </source>
</evidence>
<accession>A0ABP8EFZ5</accession>
<dbReference type="Proteomes" id="UP001501586">
    <property type="component" value="Unassembled WGS sequence"/>
</dbReference>
<dbReference type="EMBL" id="BAABAZ010000004">
    <property type="protein sequence ID" value="GAA4282907.1"/>
    <property type="molecule type" value="Genomic_DNA"/>
</dbReference>
<keyword evidence="1" id="KW-1133">Transmembrane helix</keyword>
<feature type="transmembrane region" description="Helical" evidence="1">
    <location>
        <begin position="68"/>
        <end position="86"/>
    </location>
</feature>
<reference evidence="3" key="1">
    <citation type="journal article" date="2019" name="Int. J. Syst. Evol. Microbiol.">
        <title>The Global Catalogue of Microorganisms (GCM) 10K type strain sequencing project: providing services to taxonomists for standard genome sequencing and annotation.</title>
        <authorList>
            <consortium name="The Broad Institute Genomics Platform"/>
            <consortium name="The Broad Institute Genome Sequencing Center for Infectious Disease"/>
            <person name="Wu L."/>
            <person name="Ma J."/>
        </authorList>
    </citation>
    <scope>NUCLEOTIDE SEQUENCE [LARGE SCALE GENOMIC DNA]</scope>
    <source>
        <strain evidence="3">JCM 17458</strain>
    </source>
</reference>
<gene>
    <name evidence="2" type="ORF">GCM10022261_04380</name>
</gene>
<organism evidence="2 3">
    <name type="scientific">Brevibacterium daeguense</name>
    <dbReference type="NCBI Taxonomy" id="909936"/>
    <lineage>
        <taxon>Bacteria</taxon>
        <taxon>Bacillati</taxon>
        <taxon>Actinomycetota</taxon>
        <taxon>Actinomycetes</taxon>
        <taxon>Micrococcales</taxon>
        <taxon>Brevibacteriaceae</taxon>
        <taxon>Brevibacterium</taxon>
    </lineage>
</organism>
<proteinExistence type="predicted"/>
<dbReference type="RefSeq" id="WP_236864867.1">
    <property type="nucleotide sequence ID" value="NZ_BAABAZ010000004.1"/>
</dbReference>